<dbReference type="Gene3D" id="3.90.1150.10">
    <property type="entry name" value="Aspartate Aminotransferase, domain 1"/>
    <property type="match status" value="1"/>
</dbReference>
<dbReference type="Proteomes" id="UP001065047">
    <property type="component" value="Unassembled WGS sequence"/>
</dbReference>
<dbReference type="CDD" id="cd00616">
    <property type="entry name" value="AHBA_syn"/>
    <property type="match status" value="1"/>
</dbReference>
<reference evidence="2" key="1">
    <citation type="submission" date="2013-04" db="EMBL/GenBank/DDBJ databases">
        <title>The genome sequencing project of 58 acetic acid bacteria.</title>
        <authorList>
            <person name="Okamoto-Kainuma A."/>
            <person name="Ishikawa M."/>
            <person name="Umino S."/>
            <person name="Koizumi Y."/>
            <person name="Shiwa Y."/>
            <person name="Yoshikawa H."/>
            <person name="Matsutani M."/>
            <person name="Matsushita K."/>
        </authorList>
    </citation>
    <scope>NUCLEOTIDE SEQUENCE</scope>
    <source>
        <strain evidence="2">DSM 14337</strain>
    </source>
</reference>
<evidence type="ECO:0000313" key="2">
    <source>
        <dbReference type="EMBL" id="GBQ76181.1"/>
    </source>
</evidence>
<dbReference type="PANTHER" id="PTHR30244:SF42">
    <property type="entry name" value="UDP-2-ACETAMIDO-2-DEOXY-3-OXO-D-GLUCURONATE AMINOTRANSFERASE"/>
    <property type="match status" value="1"/>
</dbReference>
<sequence>MTDKTADKPIAFLDLPAQQKRLGPALRARVDAVLDHCRFVMGPEVAELEQRLADWCGAKECVGVSSGTDALQIVMMAEEIGRGDAVFLPAFTYTATAEVPLVLGATPVFVDVDPKTFQIDPDHLRARIRAVKDAGKLTARAIVGVDLFGQPAPWPELRKIAEEEGLFLLADCAQSFGADLDGKPLGREATATTLSFFPSKPLGGYGDGGAILTDDPERAALYRSLRTHGEGGTRYEVLRTGMNGRLDTLQAAVLLAKLDGFKEELDRRDAIAQAYDAGLADVVQAPVRVPNSKSAWAIYAILLKDPAERAPLQARLKERGVPSAIYYPLPLHKQPAYRDHHDGTALPVSEDLAQRILALPIHPELTDDDVARVIAAVRG</sequence>
<gene>
    <name evidence="2" type="ORF">AA14337_0444</name>
</gene>
<dbReference type="InterPro" id="IPR015421">
    <property type="entry name" value="PyrdxlP-dep_Trfase_major"/>
</dbReference>
<dbReference type="EMBL" id="BAPF01000003">
    <property type="protein sequence ID" value="GBQ76181.1"/>
    <property type="molecule type" value="Genomic_DNA"/>
</dbReference>
<dbReference type="PANTHER" id="PTHR30244">
    <property type="entry name" value="TRANSAMINASE"/>
    <property type="match status" value="1"/>
</dbReference>
<dbReference type="InterPro" id="IPR000653">
    <property type="entry name" value="DegT/StrS_aminotransferase"/>
</dbReference>
<dbReference type="InterPro" id="IPR015424">
    <property type="entry name" value="PyrdxlP-dep_Trfase"/>
</dbReference>
<dbReference type="Gene3D" id="3.40.640.10">
    <property type="entry name" value="Type I PLP-dependent aspartate aminotransferase-like (Major domain)"/>
    <property type="match status" value="1"/>
</dbReference>
<keyword evidence="1" id="KW-0663">Pyridoxal phosphate</keyword>
<keyword evidence="3" id="KW-1185">Reference proteome</keyword>
<dbReference type="RefSeq" id="WP_061505276.1">
    <property type="nucleotide sequence ID" value="NZ_BAPF01000003.1"/>
</dbReference>
<accession>A0ABQ0PNJ7</accession>
<protein>
    <submittedName>
        <fullName evidence="2">Pleiotropic regulatory protein</fullName>
    </submittedName>
</protein>
<name>A0ABQ0PNJ7_9PROT</name>
<evidence type="ECO:0000313" key="3">
    <source>
        <dbReference type="Proteomes" id="UP001065047"/>
    </source>
</evidence>
<comment type="similarity">
    <text evidence="1">Belongs to the DegT/DnrJ/EryC1 family.</text>
</comment>
<dbReference type="GeneID" id="29556502"/>
<dbReference type="PIRSF" id="PIRSF000390">
    <property type="entry name" value="PLP_StrS"/>
    <property type="match status" value="1"/>
</dbReference>
<comment type="caution">
    <text evidence="2">The sequence shown here is derived from an EMBL/GenBank/DDBJ whole genome shotgun (WGS) entry which is preliminary data.</text>
</comment>
<dbReference type="Pfam" id="PF01041">
    <property type="entry name" value="DegT_DnrJ_EryC1"/>
    <property type="match status" value="1"/>
</dbReference>
<dbReference type="InterPro" id="IPR015422">
    <property type="entry name" value="PyrdxlP-dep_Trfase_small"/>
</dbReference>
<organism evidence="2 3">
    <name type="scientific">Acetobacter malorum DSM 14337</name>
    <dbReference type="NCBI Taxonomy" id="1307910"/>
    <lineage>
        <taxon>Bacteria</taxon>
        <taxon>Pseudomonadati</taxon>
        <taxon>Pseudomonadota</taxon>
        <taxon>Alphaproteobacteria</taxon>
        <taxon>Acetobacterales</taxon>
        <taxon>Acetobacteraceae</taxon>
        <taxon>Acetobacter</taxon>
    </lineage>
</organism>
<evidence type="ECO:0000256" key="1">
    <source>
        <dbReference type="RuleBase" id="RU004508"/>
    </source>
</evidence>
<proteinExistence type="inferred from homology"/>
<dbReference type="SUPFAM" id="SSF53383">
    <property type="entry name" value="PLP-dependent transferases"/>
    <property type="match status" value="1"/>
</dbReference>